<name>A0A7L5BUC7_9RHOB</name>
<evidence type="ECO:0000313" key="2">
    <source>
        <dbReference type="EMBL" id="QIE55385.1"/>
    </source>
</evidence>
<keyword evidence="1" id="KW-0175">Coiled coil</keyword>
<dbReference type="RefSeq" id="WP_165097227.1">
    <property type="nucleotide sequence ID" value="NZ_CP049056.1"/>
</dbReference>
<keyword evidence="3" id="KW-1185">Reference proteome</keyword>
<dbReference type="AlphaFoldDB" id="A0A7L5BUC7"/>
<sequence length="207" mass="22188">MSARAVRYEDFADGAALRKRRASDRPEEAVEIMLARARGQARADGFADGVTQTEARIDRELEARIDAVLAALDEARAARAAAKREAAEEATTILKTFLDAVAPRLAEFNLAREIVAALDAAFAAAPEICPKVEIAPARRDQLTVELGPRAADIEIVAAPDLGESEARVSWRGGFDLIDTAAAIRRALDVLDAHLAAAERPSSAETME</sequence>
<gene>
    <name evidence="2" type="ORF">G5B40_07890</name>
</gene>
<accession>A0A7L5BUC7</accession>
<organism evidence="2 3">
    <name type="scientific">Pikeienuella piscinae</name>
    <dbReference type="NCBI Taxonomy" id="2748098"/>
    <lineage>
        <taxon>Bacteria</taxon>
        <taxon>Pseudomonadati</taxon>
        <taxon>Pseudomonadota</taxon>
        <taxon>Alphaproteobacteria</taxon>
        <taxon>Rhodobacterales</taxon>
        <taxon>Paracoccaceae</taxon>
        <taxon>Pikeienuella</taxon>
    </lineage>
</organism>
<dbReference type="KEGG" id="hdh:G5B40_07890"/>
<feature type="coiled-coil region" evidence="1">
    <location>
        <begin position="58"/>
        <end position="92"/>
    </location>
</feature>
<proteinExistence type="predicted"/>
<protein>
    <recommendedName>
        <fullName evidence="4">Flagellar assembly protein FliH/Type III secretion system HrpE domain-containing protein</fullName>
    </recommendedName>
</protein>
<evidence type="ECO:0000313" key="3">
    <source>
        <dbReference type="Proteomes" id="UP000503336"/>
    </source>
</evidence>
<dbReference type="Proteomes" id="UP000503336">
    <property type="component" value="Chromosome"/>
</dbReference>
<dbReference type="EMBL" id="CP049056">
    <property type="protein sequence ID" value="QIE55385.1"/>
    <property type="molecule type" value="Genomic_DNA"/>
</dbReference>
<reference evidence="2 3" key="1">
    <citation type="submission" date="2020-02" db="EMBL/GenBank/DDBJ databases">
        <title>complete genome sequence of Rhodobacteraceae bacterium.</title>
        <authorList>
            <person name="Park J."/>
            <person name="Kim Y.-S."/>
            <person name="Kim K.-H."/>
        </authorList>
    </citation>
    <scope>NUCLEOTIDE SEQUENCE [LARGE SCALE GENOMIC DNA]</scope>
    <source>
        <strain evidence="2 3">RR4-56</strain>
    </source>
</reference>
<evidence type="ECO:0008006" key="4">
    <source>
        <dbReference type="Google" id="ProtNLM"/>
    </source>
</evidence>
<evidence type="ECO:0000256" key="1">
    <source>
        <dbReference type="SAM" id="Coils"/>
    </source>
</evidence>